<evidence type="ECO:0000259" key="5">
    <source>
        <dbReference type="Pfam" id="PF04542"/>
    </source>
</evidence>
<keyword evidence="4" id="KW-0804">Transcription</keyword>
<dbReference type="InterPro" id="IPR036388">
    <property type="entry name" value="WH-like_DNA-bd_sf"/>
</dbReference>
<feature type="domain" description="RNA polymerase sigma-70 region 2" evidence="5">
    <location>
        <begin position="20"/>
        <end position="84"/>
    </location>
</feature>
<dbReference type="Proteomes" id="UP001629246">
    <property type="component" value="Unassembled WGS sequence"/>
</dbReference>
<evidence type="ECO:0000256" key="3">
    <source>
        <dbReference type="ARBA" id="ARBA00023082"/>
    </source>
</evidence>
<dbReference type="Pfam" id="PF08281">
    <property type="entry name" value="Sigma70_r4_2"/>
    <property type="match status" value="1"/>
</dbReference>
<dbReference type="InterPro" id="IPR007627">
    <property type="entry name" value="RNA_pol_sigma70_r2"/>
</dbReference>
<dbReference type="EMBL" id="JAQQFM010000010">
    <property type="protein sequence ID" value="MFL9926785.1"/>
    <property type="molecule type" value="Genomic_DNA"/>
</dbReference>
<dbReference type="CDD" id="cd06171">
    <property type="entry name" value="Sigma70_r4"/>
    <property type="match status" value="1"/>
</dbReference>
<protein>
    <submittedName>
        <fullName evidence="7">Sigma-70 family RNA polymerase sigma factor</fullName>
    </submittedName>
</protein>
<comment type="caution">
    <text evidence="7">The sequence shown here is derived from an EMBL/GenBank/DDBJ whole genome shotgun (WGS) entry which is preliminary data.</text>
</comment>
<evidence type="ECO:0000259" key="6">
    <source>
        <dbReference type="Pfam" id="PF08281"/>
    </source>
</evidence>
<dbReference type="PANTHER" id="PTHR43133:SF63">
    <property type="entry name" value="RNA POLYMERASE SIGMA FACTOR FECI-RELATED"/>
    <property type="match status" value="1"/>
</dbReference>
<sequence>MAFAAPSSAGPLHTRELDNLYREHHHWLLGWLQRRIGNAFDAADISQDTFVRLLLNGHSPIPEQSRSHLAQIAKGLMIDMHRRRLLETAWLDTLARIPEQYAPSAESRAIILESLVRIDAMLDEMPAKVRETFLLSRFEGLTYTEIATQLCISVPTVRKYMLKAAQSCMACLGGNA</sequence>
<dbReference type="Pfam" id="PF04542">
    <property type="entry name" value="Sigma70_r2"/>
    <property type="match status" value="1"/>
</dbReference>
<evidence type="ECO:0000313" key="7">
    <source>
        <dbReference type="EMBL" id="MFL9926785.1"/>
    </source>
</evidence>
<comment type="similarity">
    <text evidence="1">Belongs to the sigma-70 factor family. ECF subfamily.</text>
</comment>
<dbReference type="InterPro" id="IPR014284">
    <property type="entry name" value="RNA_pol_sigma-70_dom"/>
</dbReference>
<name>A0ABW9AEF0_9BURK</name>
<dbReference type="Gene3D" id="1.10.10.10">
    <property type="entry name" value="Winged helix-like DNA-binding domain superfamily/Winged helix DNA-binding domain"/>
    <property type="match status" value="1"/>
</dbReference>
<gene>
    <name evidence="7" type="ORF">PQR62_21100</name>
</gene>
<dbReference type="InterPro" id="IPR013325">
    <property type="entry name" value="RNA_pol_sigma_r2"/>
</dbReference>
<dbReference type="NCBIfam" id="TIGR02937">
    <property type="entry name" value="sigma70-ECF"/>
    <property type="match status" value="1"/>
</dbReference>
<dbReference type="RefSeq" id="WP_408160007.1">
    <property type="nucleotide sequence ID" value="NZ_JAQQFM010000010.1"/>
</dbReference>
<dbReference type="InterPro" id="IPR039425">
    <property type="entry name" value="RNA_pol_sigma-70-like"/>
</dbReference>
<reference evidence="7 8" key="1">
    <citation type="journal article" date="2024" name="Chem. Sci.">
        <title>Discovery of megapolipeptins by genome mining of a Burkholderiales bacteria collection.</title>
        <authorList>
            <person name="Paulo B.S."/>
            <person name="Recchia M.J.J."/>
            <person name="Lee S."/>
            <person name="Fergusson C.H."/>
            <person name="Romanowski S.B."/>
            <person name="Hernandez A."/>
            <person name="Krull N."/>
            <person name="Liu D.Y."/>
            <person name="Cavanagh H."/>
            <person name="Bos A."/>
            <person name="Gray C.A."/>
            <person name="Murphy B.T."/>
            <person name="Linington R.G."/>
            <person name="Eustaquio A.S."/>
        </authorList>
    </citation>
    <scope>NUCLEOTIDE SEQUENCE [LARGE SCALE GENOMIC DNA]</scope>
    <source>
        <strain evidence="7 8">RL21-008-BIB-A</strain>
    </source>
</reference>
<organism evidence="7 8">
    <name type="scientific">Herbaspirillum lusitanum</name>
    <dbReference type="NCBI Taxonomy" id="213312"/>
    <lineage>
        <taxon>Bacteria</taxon>
        <taxon>Pseudomonadati</taxon>
        <taxon>Pseudomonadota</taxon>
        <taxon>Betaproteobacteria</taxon>
        <taxon>Burkholderiales</taxon>
        <taxon>Oxalobacteraceae</taxon>
        <taxon>Herbaspirillum</taxon>
    </lineage>
</organism>
<dbReference type="SUPFAM" id="SSF88946">
    <property type="entry name" value="Sigma2 domain of RNA polymerase sigma factors"/>
    <property type="match status" value="1"/>
</dbReference>
<evidence type="ECO:0000256" key="2">
    <source>
        <dbReference type="ARBA" id="ARBA00023015"/>
    </source>
</evidence>
<dbReference type="InterPro" id="IPR013324">
    <property type="entry name" value="RNA_pol_sigma_r3/r4-like"/>
</dbReference>
<keyword evidence="2" id="KW-0805">Transcription regulation</keyword>
<dbReference type="Gene3D" id="1.10.1740.10">
    <property type="match status" value="1"/>
</dbReference>
<dbReference type="PANTHER" id="PTHR43133">
    <property type="entry name" value="RNA POLYMERASE ECF-TYPE SIGMA FACTO"/>
    <property type="match status" value="1"/>
</dbReference>
<evidence type="ECO:0000256" key="1">
    <source>
        <dbReference type="ARBA" id="ARBA00010641"/>
    </source>
</evidence>
<feature type="domain" description="RNA polymerase sigma factor 70 region 4 type 2" evidence="6">
    <location>
        <begin position="116"/>
        <end position="166"/>
    </location>
</feature>
<dbReference type="SUPFAM" id="SSF88659">
    <property type="entry name" value="Sigma3 and sigma4 domains of RNA polymerase sigma factors"/>
    <property type="match status" value="1"/>
</dbReference>
<dbReference type="InterPro" id="IPR013249">
    <property type="entry name" value="RNA_pol_sigma70_r4_t2"/>
</dbReference>
<keyword evidence="3" id="KW-0731">Sigma factor</keyword>
<proteinExistence type="inferred from homology"/>
<accession>A0ABW9AEF0</accession>
<evidence type="ECO:0000313" key="8">
    <source>
        <dbReference type="Proteomes" id="UP001629246"/>
    </source>
</evidence>
<keyword evidence="8" id="KW-1185">Reference proteome</keyword>
<evidence type="ECO:0000256" key="4">
    <source>
        <dbReference type="ARBA" id="ARBA00023163"/>
    </source>
</evidence>